<protein>
    <submittedName>
        <fullName evidence="3">Uncharacterized protein</fullName>
    </submittedName>
</protein>
<feature type="transmembrane region" description="Helical" evidence="2">
    <location>
        <begin position="17"/>
        <end position="37"/>
    </location>
</feature>
<feature type="region of interest" description="Disordered" evidence="1">
    <location>
        <begin position="62"/>
        <end position="88"/>
    </location>
</feature>
<dbReference type="AlphaFoldDB" id="A0A1I1VS87"/>
<dbReference type="EMBL" id="FOMZ01000004">
    <property type="protein sequence ID" value="SFD85896.1"/>
    <property type="molecule type" value="Genomic_DNA"/>
</dbReference>
<evidence type="ECO:0000313" key="3">
    <source>
        <dbReference type="EMBL" id="SFD85896.1"/>
    </source>
</evidence>
<keyword evidence="2" id="KW-0812">Transmembrane</keyword>
<keyword evidence="4" id="KW-1185">Reference proteome</keyword>
<proteinExistence type="predicted"/>
<feature type="region of interest" description="Disordered" evidence="1">
    <location>
        <begin position="110"/>
        <end position="152"/>
    </location>
</feature>
<reference evidence="4" key="1">
    <citation type="submission" date="2016-10" db="EMBL/GenBank/DDBJ databases">
        <authorList>
            <person name="Varghese N."/>
            <person name="Submissions S."/>
        </authorList>
    </citation>
    <scope>NUCLEOTIDE SEQUENCE [LARGE SCALE GENOMIC DNA]</scope>
    <source>
        <strain evidence="4">DSM 45004</strain>
    </source>
</reference>
<organism evidence="3 4">
    <name type="scientific">Actinopolyspora alba</name>
    <dbReference type="NCBI Taxonomy" id="673379"/>
    <lineage>
        <taxon>Bacteria</taxon>
        <taxon>Bacillati</taxon>
        <taxon>Actinomycetota</taxon>
        <taxon>Actinomycetes</taxon>
        <taxon>Actinopolysporales</taxon>
        <taxon>Actinopolysporaceae</taxon>
        <taxon>Actinopolyspora</taxon>
        <taxon>Actinopolyspora alba group</taxon>
    </lineage>
</organism>
<feature type="region of interest" description="Disordered" evidence="1">
    <location>
        <begin position="196"/>
        <end position="224"/>
    </location>
</feature>
<sequence length="224" mass="23521">MTAVSTLGLAALHQPLGLLWLVGTLLALAVGSALAPLRGGHGEHADAGPGALTVAGLLTRQPNSDSAKHHDGSTSGDSTPGASCGPIPSDSLLETATIVLHGPDRSPDSGWWDALGHRPDPNPTPAERLALRNHPDYRPPNASRQRPRRPASLAEEDLARLLSLPEVPERIPESGYIGKHRLVPSRAGSGLRQLQRTNFGNGGAGRDARDVAEPSSYRERVMAA</sequence>
<gene>
    <name evidence="3" type="ORF">SAMN04487819_104150</name>
</gene>
<evidence type="ECO:0000313" key="4">
    <source>
        <dbReference type="Proteomes" id="UP000198716"/>
    </source>
</evidence>
<evidence type="ECO:0000256" key="1">
    <source>
        <dbReference type="SAM" id="MobiDB-lite"/>
    </source>
</evidence>
<feature type="compositionally biased region" description="Basic and acidic residues" evidence="1">
    <location>
        <begin position="206"/>
        <end position="224"/>
    </location>
</feature>
<dbReference type="RefSeq" id="WP_092925343.1">
    <property type="nucleotide sequence ID" value="NZ_FOMZ01000004.1"/>
</dbReference>
<keyword evidence="2" id="KW-1133">Transmembrane helix</keyword>
<evidence type="ECO:0000256" key="2">
    <source>
        <dbReference type="SAM" id="Phobius"/>
    </source>
</evidence>
<accession>A0A1I1VS87</accession>
<dbReference type="Proteomes" id="UP000198716">
    <property type="component" value="Unassembled WGS sequence"/>
</dbReference>
<keyword evidence="2" id="KW-0472">Membrane</keyword>
<name>A0A1I1VS87_9ACTN</name>